<dbReference type="EMBL" id="PGCJ01000440">
    <property type="protein sequence ID" value="PLW28570.1"/>
    <property type="molecule type" value="Genomic_DNA"/>
</dbReference>
<gene>
    <name evidence="3" type="ORF">PCANC_19149</name>
    <name evidence="2" type="ORF">PCASD_25247</name>
</gene>
<dbReference type="OrthoDB" id="2507697at2759"/>
<evidence type="ECO:0000256" key="1">
    <source>
        <dbReference type="SAM" id="MobiDB-lite"/>
    </source>
</evidence>
<sequence>MTTIPPSSYPFAETRLRPLLPGHPTRCTVEAKVECALWYGTHVDPRRAQVDQTIRTTACSQLRCTKVLPRIGALHFKTMEPYRQDQQVYDPEDELDDDHHAWRQFRADVRCERTSQLSIVKMQIPSAQMDGMEAGLSGRGIMEELLRIWNAHIRSIAPRPSASGSVMLSKAHYIASVKLLVTRFHPNPLAPDLLRHFLNRPHLTFLSILLDEVTPSPAQQTQRDLLGTQKRDSLSPQKYTISQLYPPSHPIEIPQTDQDKTRRCEGFLTAVVEQLQGMSHRSVYLHEQVFGGSEPTPPCLKLNSEWTQIMPQEPTNVQRLQNADPSDSRAASQTILLASSGKKFPTR</sequence>
<comment type="caution">
    <text evidence="3">The sequence shown here is derived from an EMBL/GenBank/DDBJ whole genome shotgun (WGS) entry which is preliminary data.</text>
</comment>
<reference evidence="4 5" key="1">
    <citation type="submission" date="2017-11" db="EMBL/GenBank/DDBJ databases">
        <title>De novo assembly and phasing of dikaryotic genomes from two isolates of Puccinia coronata f. sp. avenae, the causal agent of oat crown rust.</title>
        <authorList>
            <person name="Miller M.E."/>
            <person name="Zhang Y."/>
            <person name="Omidvar V."/>
            <person name="Sperschneider J."/>
            <person name="Schwessinger B."/>
            <person name="Raley C."/>
            <person name="Palmer J.M."/>
            <person name="Garnica D."/>
            <person name="Upadhyaya N."/>
            <person name="Rathjen J."/>
            <person name="Taylor J.M."/>
            <person name="Park R.F."/>
            <person name="Dodds P.N."/>
            <person name="Hirsch C.D."/>
            <person name="Kianian S.F."/>
            <person name="Figueroa M."/>
        </authorList>
    </citation>
    <scope>NUCLEOTIDE SEQUENCE [LARGE SCALE GENOMIC DNA]</scope>
    <source>
        <strain evidence="3">12NC29</strain>
        <strain evidence="2">12SD80</strain>
    </source>
</reference>
<feature type="region of interest" description="Disordered" evidence="1">
    <location>
        <begin position="319"/>
        <end position="347"/>
    </location>
</feature>
<dbReference type="AlphaFoldDB" id="A0A2N5TSU2"/>
<dbReference type="Proteomes" id="UP000235392">
    <property type="component" value="Unassembled WGS sequence"/>
</dbReference>
<name>A0A2N5TSU2_9BASI</name>
<organism evidence="3 4">
    <name type="scientific">Puccinia coronata f. sp. avenae</name>
    <dbReference type="NCBI Taxonomy" id="200324"/>
    <lineage>
        <taxon>Eukaryota</taxon>
        <taxon>Fungi</taxon>
        <taxon>Dikarya</taxon>
        <taxon>Basidiomycota</taxon>
        <taxon>Pucciniomycotina</taxon>
        <taxon>Pucciniomycetes</taxon>
        <taxon>Pucciniales</taxon>
        <taxon>Pucciniaceae</taxon>
        <taxon>Puccinia</taxon>
    </lineage>
</organism>
<evidence type="ECO:0000313" key="3">
    <source>
        <dbReference type="EMBL" id="PLW28570.1"/>
    </source>
</evidence>
<accession>A0A2N5TSU2</accession>
<keyword evidence="4" id="KW-1185">Reference proteome</keyword>
<dbReference type="Proteomes" id="UP000235388">
    <property type="component" value="Unassembled WGS sequence"/>
</dbReference>
<dbReference type="EMBL" id="PGCI01001189">
    <property type="protein sequence ID" value="PLW06758.1"/>
    <property type="molecule type" value="Genomic_DNA"/>
</dbReference>
<proteinExistence type="predicted"/>
<protein>
    <submittedName>
        <fullName evidence="3">Uncharacterized protein</fullName>
    </submittedName>
</protein>
<evidence type="ECO:0000313" key="2">
    <source>
        <dbReference type="EMBL" id="PLW06758.1"/>
    </source>
</evidence>
<evidence type="ECO:0000313" key="5">
    <source>
        <dbReference type="Proteomes" id="UP000235392"/>
    </source>
</evidence>
<feature type="compositionally biased region" description="Polar residues" evidence="1">
    <location>
        <begin position="319"/>
        <end position="337"/>
    </location>
</feature>
<evidence type="ECO:0000313" key="4">
    <source>
        <dbReference type="Proteomes" id="UP000235388"/>
    </source>
</evidence>